<feature type="transmembrane region" description="Helical" evidence="6">
    <location>
        <begin position="42"/>
        <end position="62"/>
    </location>
</feature>
<keyword evidence="4 6" id="KW-0472">Membrane</keyword>
<keyword evidence="3 6" id="KW-1133">Transmembrane helix</keyword>
<keyword evidence="2 6" id="KW-0812">Transmembrane</keyword>
<feature type="transmembrane region" description="Helical" evidence="6">
    <location>
        <begin position="125"/>
        <end position="146"/>
    </location>
</feature>
<evidence type="ECO:0000256" key="4">
    <source>
        <dbReference type="ARBA" id="ARBA00023136"/>
    </source>
</evidence>
<evidence type="ECO:0000259" key="7">
    <source>
        <dbReference type="PROSITE" id="PS51012"/>
    </source>
</evidence>
<dbReference type="InterPro" id="IPR047817">
    <property type="entry name" value="ABC2_TM_bact-type"/>
</dbReference>
<dbReference type="GO" id="GO:0043190">
    <property type="term" value="C:ATP-binding cassette (ABC) transporter complex"/>
    <property type="evidence" value="ECO:0007669"/>
    <property type="project" value="InterPro"/>
</dbReference>
<dbReference type="InterPro" id="IPR051784">
    <property type="entry name" value="Nod_factor_ABC_transporter"/>
</dbReference>
<keyword evidence="5" id="KW-0046">Antibiotic resistance</keyword>
<keyword evidence="6" id="KW-1003">Cell membrane</keyword>
<evidence type="ECO:0000256" key="1">
    <source>
        <dbReference type="ARBA" id="ARBA00004141"/>
    </source>
</evidence>
<evidence type="ECO:0000256" key="6">
    <source>
        <dbReference type="RuleBase" id="RU361157"/>
    </source>
</evidence>
<proteinExistence type="inferred from homology"/>
<dbReference type="PANTHER" id="PTHR43229">
    <property type="entry name" value="NODULATION PROTEIN J"/>
    <property type="match status" value="1"/>
</dbReference>
<dbReference type="OrthoDB" id="670210at2"/>
<feature type="transmembrane region" description="Helical" evidence="6">
    <location>
        <begin position="152"/>
        <end position="176"/>
    </location>
</feature>
<comment type="subcellular location">
    <subcellularLocation>
        <location evidence="6">Cell membrane</location>
        <topology evidence="6">Multi-pass membrane protein</topology>
    </subcellularLocation>
    <subcellularLocation>
        <location evidence="1">Membrane</location>
        <topology evidence="1">Multi-pass membrane protein</topology>
    </subcellularLocation>
</comment>
<comment type="caution">
    <text evidence="8">The sequence shown here is derived from an EMBL/GenBank/DDBJ whole genome shotgun (WGS) entry which is preliminary data.</text>
</comment>
<dbReference type="GO" id="GO:0140359">
    <property type="term" value="F:ABC-type transporter activity"/>
    <property type="evidence" value="ECO:0007669"/>
    <property type="project" value="InterPro"/>
</dbReference>
<accession>A0A3A9Z1X1</accession>
<organism evidence="8 9">
    <name type="scientific">Micromonospora endolithica</name>
    <dbReference type="NCBI Taxonomy" id="230091"/>
    <lineage>
        <taxon>Bacteria</taxon>
        <taxon>Bacillati</taxon>
        <taxon>Actinomycetota</taxon>
        <taxon>Actinomycetes</taxon>
        <taxon>Micromonosporales</taxon>
        <taxon>Micromonosporaceae</taxon>
        <taxon>Micromonospora</taxon>
    </lineage>
</organism>
<evidence type="ECO:0000256" key="3">
    <source>
        <dbReference type="ARBA" id="ARBA00022989"/>
    </source>
</evidence>
<dbReference type="GO" id="GO:0046677">
    <property type="term" value="P:response to antibiotic"/>
    <property type="evidence" value="ECO:0007669"/>
    <property type="project" value="UniProtKB-KW"/>
</dbReference>
<evidence type="ECO:0000256" key="2">
    <source>
        <dbReference type="ARBA" id="ARBA00022692"/>
    </source>
</evidence>
<reference evidence="8 9" key="1">
    <citation type="journal article" date="2004" name="Syst. Appl. Microbiol.">
        <title>Cryptoendolithic actinomycetes from antarctic sandstone rock samples: Micromonospora endolithica sp. nov. and two isolates related to Micromonospora coerulea Jensen 1932.</title>
        <authorList>
            <person name="Hirsch P."/>
            <person name="Mevs U."/>
            <person name="Kroppenstedt R.M."/>
            <person name="Schumann P."/>
            <person name="Stackebrandt E."/>
        </authorList>
    </citation>
    <scope>NUCLEOTIDE SEQUENCE [LARGE SCALE GENOMIC DNA]</scope>
    <source>
        <strain evidence="8 9">JCM 12677</strain>
    </source>
</reference>
<dbReference type="Pfam" id="PF01061">
    <property type="entry name" value="ABC2_membrane"/>
    <property type="match status" value="1"/>
</dbReference>
<comment type="similarity">
    <text evidence="6">Belongs to the ABC-2 integral membrane protein family.</text>
</comment>
<evidence type="ECO:0000313" key="8">
    <source>
        <dbReference type="EMBL" id="RKN41406.1"/>
    </source>
</evidence>
<feature type="domain" description="ABC transmembrane type-2" evidence="7">
    <location>
        <begin position="42"/>
        <end position="276"/>
    </location>
</feature>
<keyword evidence="6" id="KW-0813">Transport</keyword>
<feature type="transmembrane region" description="Helical" evidence="6">
    <location>
        <begin position="188"/>
        <end position="207"/>
    </location>
</feature>
<protein>
    <recommendedName>
        <fullName evidence="6">Transport permease protein</fullName>
    </recommendedName>
</protein>
<evidence type="ECO:0000256" key="5">
    <source>
        <dbReference type="ARBA" id="ARBA00023251"/>
    </source>
</evidence>
<dbReference type="InterPro" id="IPR013525">
    <property type="entry name" value="ABC2_TM"/>
</dbReference>
<keyword evidence="9" id="KW-1185">Reference proteome</keyword>
<dbReference type="PIRSF" id="PIRSF006648">
    <property type="entry name" value="DrrB"/>
    <property type="match status" value="1"/>
</dbReference>
<name>A0A3A9Z1X1_9ACTN</name>
<gene>
    <name evidence="8" type="ORF">D7223_23965</name>
</gene>
<sequence length="278" mass="29205">MSERTVQLGSAAPGDVSRWRWAMADGVVLTGRALAHWVRQPAQVLVGLLFPVLLVVMFGYLLGGAMTVPGGGDYREFLLPGMFAMTMVFGVEATYAAVATDLARGVTDRFRSLPMASSAVLTGRAAADLLHAAVALAVMLACGWAVGWHPRAGLPAAAGAVGLLLLLRFALIWVGIHLALVLRRPESVVVLQILVWPLGFTSSAFVASESMPGWLGAVAGWNPLSATVTACRELFGNPGSGGGSFAAEHAVILAVAWPLLLVAVFLPLSVRRYRHLAG</sequence>
<feature type="transmembrane region" description="Helical" evidence="6">
    <location>
        <begin position="250"/>
        <end position="270"/>
    </location>
</feature>
<dbReference type="EMBL" id="RBAK01000011">
    <property type="protein sequence ID" value="RKN41406.1"/>
    <property type="molecule type" value="Genomic_DNA"/>
</dbReference>
<dbReference type="InterPro" id="IPR000412">
    <property type="entry name" value="ABC_2_transport"/>
</dbReference>
<dbReference type="PANTHER" id="PTHR43229:SF2">
    <property type="entry name" value="NODULATION PROTEIN J"/>
    <property type="match status" value="1"/>
</dbReference>
<evidence type="ECO:0000313" key="9">
    <source>
        <dbReference type="Proteomes" id="UP000281726"/>
    </source>
</evidence>
<feature type="transmembrane region" description="Helical" evidence="6">
    <location>
        <begin position="82"/>
        <end position="104"/>
    </location>
</feature>
<dbReference type="AlphaFoldDB" id="A0A3A9Z1X1"/>
<dbReference type="PROSITE" id="PS51012">
    <property type="entry name" value="ABC_TM2"/>
    <property type="match status" value="1"/>
</dbReference>
<dbReference type="Proteomes" id="UP000281726">
    <property type="component" value="Unassembled WGS sequence"/>
</dbReference>